<dbReference type="AlphaFoldDB" id="A0A8J3CGP1"/>
<keyword evidence="1" id="KW-0175">Coiled coil</keyword>
<evidence type="ECO:0000313" key="4">
    <source>
        <dbReference type="EMBL" id="GGM64431.1"/>
    </source>
</evidence>
<feature type="domain" description="CT398-like coiled coil hairpin" evidence="3">
    <location>
        <begin position="14"/>
        <end position="193"/>
    </location>
</feature>
<dbReference type="PANTHER" id="PTHR39082:SF1">
    <property type="entry name" value="SCAVENGER RECEPTOR CLASS A MEMBER 3"/>
    <property type="match status" value="1"/>
</dbReference>
<comment type="caution">
    <text evidence="4">The sequence shown here is derived from an EMBL/GenBank/DDBJ whole genome shotgun (WGS) entry which is preliminary data.</text>
</comment>
<gene>
    <name evidence="4" type="ORF">GCM10012275_38800</name>
</gene>
<dbReference type="InterPro" id="IPR003743">
    <property type="entry name" value="Zf-RING_7"/>
</dbReference>
<feature type="domain" description="C4-type zinc ribbon" evidence="2">
    <location>
        <begin position="203"/>
        <end position="237"/>
    </location>
</feature>
<dbReference type="Gene3D" id="1.10.287.1490">
    <property type="match status" value="1"/>
</dbReference>
<evidence type="ECO:0000259" key="2">
    <source>
        <dbReference type="Pfam" id="PF02591"/>
    </source>
</evidence>
<keyword evidence="5" id="KW-1185">Reference proteome</keyword>
<dbReference type="InterPro" id="IPR052376">
    <property type="entry name" value="Oxidative_Scav/Glycosyltrans"/>
</dbReference>
<protein>
    <recommendedName>
        <fullName evidence="6">C4-type zinc ribbon domain-containing protein</fullName>
    </recommendedName>
</protein>
<evidence type="ECO:0000259" key="3">
    <source>
        <dbReference type="Pfam" id="PF24481"/>
    </source>
</evidence>
<evidence type="ECO:0000256" key="1">
    <source>
        <dbReference type="SAM" id="Coils"/>
    </source>
</evidence>
<name>A0A8J3CGP1_9PSEU</name>
<reference evidence="4" key="2">
    <citation type="submission" date="2020-09" db="EMBL/GenBank/DDBJ databases">
        <authorList>
            <person name="Sun Q."/>
            <person name="Zhou Y."/>
        </authorList>
    </citation>
    <scope>NUCLEOTIDE SEQUENCE</scope>
    <source>
        <strain evidence="4">CGMCC 4.5737</strain>
    </source>
</reference>
<feature type="coiled-coil region" evidence="1">
    <location>
        <begin position="131"/>
        <end position="158"/>
    </location>
</feature>
<sequence>MKAEPAAQRRLLDLATIDTELTRVAHRRRTLPELAEIVEVEKGLQARRDAVVKVETTLGDLDRDTRRLETEIEQVRAREERDRKLLDAGTVGAKQTVDLQHELTSLARRRGVLEDELLEVMERHEAVEMDVAYARGQLAEAEQKLAEAQGRRDAVLADLDVVETRRSDERKRLASELPGELVSLYERIRANKGAGAALLRARRCEACRLELDRIAIAELRQALSDDVVRCPECGVILVRTGESGL</sequence>
<dbReference type="PANTHER" id="PTHR39082">
    <property type="entry name" value="PHOSPHOLIPASE C-BETA-2-RELATED"/>
    <property type="match status" value="1"/>
</dbReference>
<dbReference type="RefSeq" id="WP_189059673.1">
    <property type="nucleotide sequence ID" value="NZ_BMMK01000018.1"/>
</dbReference>
<reference evidence="4" key="1">
    <citation type="journal article" date="2014" name="Int. J. Syst. Evol. Microbiol.">
        <title>Complete genome sequence of Corynebacterium casei LMG S-19264T (=DSM 44701T), isolated from a smear-ripened cheese.</title>
        <authorList>
            <consortium name="US DOE Joint Genome Institute (JGI-PGF)"/>
            <person name="Walter F."/>
            <person name="Albersmeier A."/>
            <person name="Kalinowski J."/>
            <person name="Ruckert C."/>
        </authorList>
    </citation>
    <scope>NUCLEOTIDE SEQUENCE</scope>
    <source>
        <strain evidence="4">CGMCC 4.5737</strain>
    </source>
</reference>
<dbReference type="Proteomes" id="UP000637578">
    <property type="component" value="Unassembled WGS sequence"/>
</dbReference>
<dbReference type="Pfam" id="PF24481">
    <property type="entry name" value="CT398_CC"/>
    <property type="match status" value="1"/>
</dbReference>
<proteinExistence type="predicted"/>
<evidence type="ECO:0000313" key="5">
    <source>
        <dbReference type="Proteomes" id="UP000637578"/>
    </source>
</evidence>
<dbReference type="Pfam" id="PF02591">
    <property type="entry name" value="Zn_ribbon_9"/>
    <property type="match status" value="1"/>
</dbReference>
<dbReference type="EMBL" id="BMMK01000018">
    <property type="protein sequence ID" value="GGM64431.1"/>
    <property type="molecule type" value="Genomic_DNA"/>
</dbReference>
<dbReference type="InterPro" id="IPR056003">
    <property type="entry name" value="CT398_CC_hairpin"/>
</dbReference>
<organism evidence="4 5">
    <name type="scientific">Longimycelium tulufanense</name>
    <dbReference type="NCBI Taxonomy" id="907463"/>
    <lineage>
        <taxon>Bacteria</taxon>
        <taxon>Bacillati</taxon>
        <taxon>Actinomycetota</taxon>
        <taxon>Actinomycetes</taxon>
        <taxon>Pseudonocardiales</taxon>
        <taxon>Pseudonocardiaceae</taxon>
        <taxon>Longimycelium</taxon>
    </lineage>
</organism>
<accession>A0A8J3CGP1</accession>
<evidence type="ECO:0008006" key="6">
    <source>
        <dbReference type="Google" id="ProtNLM"/>
    </source>
</evidence>